<name>A0AAW8FMA7_9ACTN</name>
<proteinExistence type="predicted"/>
<evidence type="ECO:0000313" key="2">
    <source>
        <dbReference type="EMBL" id="MDQ0910425.1"/>
    </source>
</evidence>
<feature type="region of interest" description="Disordered" evidence="1">
    <location>
        <begin position="159"/>
        <end position="178"/>
    </location>
</feature>
<dbReference type="RefSeq" id="WP_306981060.1">
    <property type="nucleotide sequence ID" value="NZ_JAUSYQ010000002.1"/>
</dbReference>
<dbReference type="EMBL" id="JAUSZV010000005">
    <property type="protein sequence ID" value="MDQ0910425.1"/>
    <property type="molecule type" value="Genomic_DNA"/>
</dbReference>
<comment type="caution">
    <text evidence="2">The sequence shown here is derived from an EMBL/GenBank/DDBJ whole genome shotgun (WGS) entry which is preliminary data.</text>
</comment>
<evidence type="ECO:0000313" key="3">
    <source>
        <dbReference type="Proteomes" id="UP001234216"/>
    </source>
</evidence>
<feature type="compositionally biased region" description="Low complexity" evidence="1">
    <location>
        <begin position="159"/>
        <end position="171"/>
    </location>
</feature>
<evidence type="ECO:0008006" key="4">
    <source>
        <dbReference type="Google" id="ProtNLM"/>
    </source>
</evidence>
<gene>
    <name evidence="2" type="ORF">QFZ22_006410</name>
</gene>
<dbReference type="Proteomes" id="UP001234216">
    <property type="component" value="Unassembled WGS sequence"/>
</dbReference>
<dbReference type="AlphaFoldDB" id="A0AAW8FMA7"/>
<organism evidence="2 3">
    <name type="scientific">Streptomyces canus</name>
    <dbReference type="NCBI Taxonomy" id="58343"/>
    <lineage>
        <taxon>Bacteria</taxon>
        <taxon>Bacillati</taxon>
        <taxon>Actinomycetota</taxon>
        <taxon>Actinomycetes</taxon>
        <taxon>Kitasatosporales</taxon>
        <taxon>Streptomycetaceae</taxon>
        <taxon>Streptomyces</taxon>
        <taxon>Streptomyces aurantiacus group</taxon>
    </lineage>
</organism>
<protein>
    <recommendedName>
        <fullName evidence="4">DNA primase/polymerase bifunctional N-terminal domain-containing protein</fullName>
    </recommendedName>
</protein>
<accession>A0AAW8FMA7</accession>
<evidence type="ECO:0000256" key="1">
    <source>
        <dbReference type="SAM" id="MobiDB-lite"/>
    </source>
</evidence>
<reference evidence="2" key="1">
    <citation type="submission" date="2023-07" db="EMBL/GenBank/DDBJ databases">
        <title>Comparative genomics of wheat-associated soil bacteria to identify genetic determinants of phenazine resistance.</title>
        <authorList>
            <person name="Mouncey N."/>
        </authorList>
    </citation>
    <scope>NUCLEOTIDE SEQUENCE</scope>
    <source>
        <strain evidence="2">V4I22</strain>
    </source>
</reference>
<sequence>MQRAPKRAMEWLAAAATNPRACKRQWRGESGIAVLACGRFWDVLSVPEEMGVLALDTLLCIPQTPGPVLADTAARRVGFFLPPDPKNCWIGSDIRYLGEDAWIAVPAPYRATGRLRWLVPPDGTGTLFVPAAVELALQQALGTLSIRADVRRPCPTCGAATARARSRTGGRTADRPAP</sequence>